<sequence>MGLHIWFLEDYFEFKWTLGHSKSLQEIEEEHPRFCNLHQRVAQRVTCDMDPGMVPLAFKDGLLLIRVMNFVN</sequence>
<comment type="caution">
    <text evidence="1">The sequence shown here is derived from an EMBL/GenBank/DDBJ whole genome shotgun (WGS) entry which is preliminary data.</text>
</comment>
<proteinExistence type="predicted"/>
<evidence type="ECO:0000313" key="1">
    <source>
        <dbReference type="EMBL" id="KAK7848335.1"/>
    </source>
</evidence>
<reference evidence="1 2" key="1">
    <citation type="journal article" date="2018" name="Sci. Data">
        <title>The draft genome sequence of cork oak.</title>
        <authorList>
            <person name="Ramos A.M."/>
            <person name="Usie A."/>
            <person name="Barbosa P."/>
            <person name="Barros P.M."/>
            <person name="Capote T."/>
            <person name="Chaves I."/>
            <person name="Simoes F."/>
            <person name="Abreu I."/>
            <person name="Carrasquinho I."/>
            <person name="Faro C."/>
            <person name="Guimaraes J.B."/>
            <person name="Mendonca D."/>
            <person name="Nobrega F."/>
            <person name="Rodrigues L."/>
            <person name="Saibo N.J.M."/>
            <person name="Varela M.C."/>
            <person name="Egas C."/>
            <person name="Matos J."/>
            <person name="Miguel C.M."/>
            <person name="Oliveira M.M."/>
            <person name="Ricardo C.P."/>
            <person name="Goncalves S."/>
        </authorList>
    </citation>
    <scope>NUCLEOTIDE SEQUENCE [LARGE SCALE GENOMIC DNA]</scope>
    <source>
        <strain evidence="2">cv. HL8</strain>
    </source>
</reference>
<protein>
    <submittedName>
        <fullName evidence="1">Uncharacterized protein</fullName>
    </submittedName>
</protein>
<keyword evidence="2" id="KW-1185">Reference proteome</keyword>
<dbReference type="Proteomes" id="UP000237347">
    <property type="component" value="Unassembled WGS sequence"/>
</dbReference>
<dbReference type="AlphaFoldDB" id="A0AAW0LAX9"/>
<name>A0AAW0LAX9_QUESU</name>
<evidence type="ECO:0000313" key="2">
    <source>
        <dbReference type="Proteomes" id="UP000237347"/>
    </source>
</evidence>
<organism evidence="1 2">
    <name type="scientific">Quercus suber</name>
    <name type="common">Cork oak</name>
    <dbReference type="NCBI Taxonomy" id="58331"/>
    <lineage>
        <taxon>Eukaryota</taxon>
        <taxon>Viridiplantae</taxon>
        <taxon>Streptophyta</taxon>
        <taxon>Embryophyta</taxon>
        <taxon>Tracheophyta</taxon>
        <taxon>Spermatophyta</taxon>
        <taxon>Magnoliopsida</taxon>
        <taxon>eudicotyledons</taxon>
        <taxon>Gunneridae</taxon>
        <taxon>Pentapetalae</taxon>
        <taxon>rosids</taxon>
        <taxon>fabids</taxon>
        <taxon>Fagales</taxon>
        <taxon>Fagaceae</taxon>
        <taxon>Quercus</taxon>
    </lineage>
</organism>
<gene>
    <name evidence="1" type="ORF">CFP56_005086</name>
</gene>
<dbReference type="EMBL" id="PKMF04000128">
    <property type="protein sequence ID" value="KAK7848335.1"/>
    <property type="molecule type" value="Genomic_DNA"/>
</dbReference>
<accession>A0AAW0LAX9</accession>